<keyword evidence="6" id="KW-0862">Zinc</keyword>
<evidence type="ECO:0000256" key="1">
    <source>
        <dbReference type="ARBA" id="ARBA00004141"/>
    </source>
</evidence>
<evidence type="ECO:0000256" key="6">
    <source>
        <dbReference type="PROSITE-ProRule" id="PRU00024"/>
    </source>
</evidence>
<evidence type="ECO:0000256" key="9">
    <source>
        <dbReference type="SAM" id="Phobius"/>
    </source>
</evidence>
<evidence type="ECO:0000313" key="12">
    <source>
        <dbReference type="Proteomes" id="UP000785679"/>
    </source>
</evidence>
<dbReference type="SMART" id="SM00248">
    <property type="entry name" value="ANK"/>
    <property type="match status" value="6"/>
</dbReference>
<dbReference type="Pfam" id="PF12796">
    <property type="entry name" value="Ank_2"/>
    <property type="match status" value="1"/>
</dbReference>
<evidence type="ECO:0000256" key="3">
    <source>
        <dbReference type="ARBA" id="ARBA00022989"/>
    </source>
</evidence>
<feature type="transmembrane region" description="Helical" evidence="9">
    <location>
        <begin position="1131"/>
        <end position="1150"/>
    </location>
</feature>
<evidence type="ECO:0000256" key="4">
    <source>
        <dbReference type="ARBA" id="ARBA00023136"/>
    </source>
</evidence>
<dbReference type="PROSITE" id="PS50088">
    <property type="entry name" value="ANK_REPEAT"/>
    <property type="match status" value="2"/>
</dbReference>
<feature type="transmembrane region" description="Helical" evidence="9">
    <location>
        <begin position="917"/>
        <end position="938"/>
    </location>
</feature>
<keyword evidence="7" id="KW-0175">Coiled coil</keyword>
<feature type="transmembrane region" description="Helical" evidence="9">
    <location>
        <begin position="1376"/>
        <end position="1399"/>
    </location>
</feature>
<keyword evidence="4 9" id="KW-0472">Membrane</keyword>
<reference evidence="11" key="1">
    <citation type="submission" date="2019-06" db="EMBL/GenBank/DDBJ databases">
        <authorList>
            <person name="Zheng W."/>
        </authorList>
    </citation>
    <scope>NUCLEOTIDE SEQUENCE</scope>
    <source>
        <strain evidence="11">QDHG01</strain>
    </source>
</reference>
<keyword evidence="2 9" id="KW-0812">Transmembrane</keyword>
<feature type="region of interest" description="Disordered" evidence="8">
    <location>
        <begin position="12"/>
        <end position="81"/>
    </location>
</feature>
<feature type="coiled-coil region" evidence="7">
    <location>
        <begin position="1472"/>
        <end position="1506"/>
    </location>
</feature>
<evidence type="ECO:0000256" key="8">
    <source>
        <dbReference type="SAM" id="MobiDB-lite"/>
    </source>
</evidence>
<dbReference type="InterPro" id="IPR002110">
    <property type="entry name" value="Ankyrin_rpt"/>
</dbReference>
<comment type="caution">
    <text evidence="11">The sequence shown here is derived from an EMBL/GenBank/DDBJ whole genome shotgun (WGS) entry which is preliminary data.</text>
</comment>
<keyword evidence="6" id="KW-0863">Zinc-finger</keyword>
<dbReference type="GO" id="GO:0005254">
    <property type="term" value="F:chloride channel activity"/>
    <property type="evidence" value="ECO:0007669"/>
    <property type="project" value="TreeGrafter"/>
</dbReference>
<proteinExistence type="predicted"/>
<dbReference type="OrthoDB" id="295848at2759"/>
<dbReference type="InterPro" id="IPR013087">
    <property type="entry name" value="Znf_C2H2_type"/>
</dbReference>
<dbReference type="InterPro" id="IPR049452">
    <property type="entry name" value="Anoctamin_TM"/>
</dbReference>
<feature type="compositionally biased region" description="Polar residues" evidence="8">
    <location>
        <begin position="15"/>
        <end position="29"/>
    </location>
</feature>
<dbReference type="Pfam" id="PF00023">
    <property type="entry name" value="Ank"/>
    <property type="match status" value="1"/>
</dbReference>
<keyword evidence="3 9" id="KW-1133">Transmembrane helix</keyword>
<dbReference type="PANTHER" id="PTHR12308:SF73">
    <property type="entry name" value="ANOCTAMIN"/>
    <property type="match status" value="1"/>
</dbReference>
<sequence>MSIYGKVINKLAGGATSSSSELQNPPSQRSQEKLPQKSPAQSPEKKPSLLRPESAKTADSSQGSAIKKGVSGPVTDPGVKAKNDDFQKMIEEDVRQSNEVAEEIGFKILNSRKVNVKDEDIPGSKAVSKNTLKNQMGFEIRNKDLNGRSIVHRAAFDQQHNQMNEVISALKSMPLEDMQKEIELADKYGNTALMLACIRYYEDADKQNNQQSVVKDLLTEGYANPNVQNPQTFFTPLHWASVHGADKIVKTLLENGAKAYTPDKKGLFPIDYAGLFKKDEVVKMLIDHQIKSIELIKNIKESYMNEKRNDYFVENRKAMDNIEENKELNNFWSRLTTQEEEWIAESTIFQPTDKSSILESIKGAKNKVNSAITGAGAAPKAKKKGPALTIKEQIARYQSTGGASPLLQFSPVYHTSMLYWAAKSNSIDDVRMQSVMEKLEAYPEGPVSMESWRTPCHAAAEIGNFKKLKLLMSDVNKRYSNIRGGTNKNAQNPDEDAEFGERIQASSNPADRFKKPNLCINYEERQAQIIKTKNYRKYRLFNNDVFQLKLQGYRTQAEDQNNSMKEDKVKFDFLDQKFNSPLHIASQNGHTDCIEMLLVEYRLQFDLRNIDGWMAKDLVQYEAVQKSYRNHYTRITNAIKKFAGDIYRQKLAKQASLLQNSRSAQLTHSMVAKEQLQAQQKMFDPESLAEALREFPERDRLNRELLLCREFMPFVPPLVLKVNLPRGNQSNTEIINDMIDLLITSKFTVQMFPSLDINVYYVALKMDQKELENEAKYIEIKIKLVGIDSKRVFDPQQKGIFEPFRTKDIQQIMISKLARLVNMTLLQKKNIILSVIPMHDFFGIHEIKSRWWRNSIIEQQQTTQLKKGFFSSFKVPQPLPMIKQLYSESMSFQFSELSTIKNYFGEKVGFYYAYMSYYTAWLIIPATVGLALTIYQFQGNNVDTIFSSLYALLVCIWVTIFIERWKRKSAEICLKWGVSDILLQNSGETRLMRDEFFGYEYFSHVTYSTEKKNFQGKRAIFYIVISLIIQIILIGATIGAFFGNLELRKTVSANPIIEKFKSIIIGVINGVVIAVIDFLYSSIATYFVNIENHKYHDSYEKSYVYKIFIFKFINTNLSLFYTAFNEQDFNQLYYLILGMAITKSVQIFLLKNFKRLAIFWLKQRLYFRNVMASARRRNNQHQSYMSDLQEKQQSRMQNGQGKGPAGDQQQVSIEKMRQEAMSQMAVFKNLDHVNFPLLQRMVFNGSTNVEKQQILIDYVELNDIMPPTPELVVINEISEVFILFGLATLYSCACPIVPLVTMIHNLIDINFSLFVNYTTTRRPVAQLATNIHPWLSIAEFMAFAAVISNCLLLYFSTPVLRKWIEERLDDAYQEVYILWILVGVEHAIVIIKTLCSALIRDVPGWVEKSQRRVEREDNNLAIQQQDREKKQMIEFIKDKITEQTERRKVTMEEIGKMISKAEIQKIDNKKIQDALAIQIAQAKEQRDQAEKKAKEAETRLNRLKEQQNGKKDPNSIGLIDFLGVEPNEWMGKVRISELEKALLQNVMKRLMYQTFIQFEKDILSKKMGLVVEIQTKAIAGGYSGESALVVLCAYCADSFAQFQCELCGDALCIPCEKRLHKDMGHINKEHKALALNTPVGPIQPGKSRWRKFEQFNFPLMTDNDLYNQMQVIFFDMKQKFLDRNYIEPESQQKQGGDQFNLQGFFIDRQYDIVLQKQGEDMLNRDRRVLGEDLSITAKAEAFNARESFNQEELFYMNRLAYYLFVNKKSQALYSEFVHYLSKFQFGTFHERATIFLELVCEENRSAPGKNFRGPNNINKDISKRKTIEIDGVKHHLADPEQAENDDIEPYITKAQLEDVFRFLFIQRRPIEKDYYHDKIPKNYKDVIEEIFKMHDERQIANESKKISYKQLGVADNDLAMKVSDIMAVIKKQDDIKDFMHCVLQCDKQPPPSLQKLQEQATKTAEIEKVRGKIENGLGIGVKNLIHPTPMQQNFIKN</sequence>
<gene>
    <name evidence="11" type="ORF">FGO68_gene852</name>
</gene>
<keyword evidence="6" id="KW-0479">Metal-binding</keyword>
<feature type="repeat" description="ANK" evidence="5">
    <location>
        <begin position="232"/>
        <end position="264"/>
    </location>
</feature>
<dbReference type="Gene3D" id="1.25.40.20">
    <property type="entry name" value="Ankyrin repeat-containing domain"/>
    <property type="match status" value="2"/>
</dbReference>
<dbReference type="GO" id="GO:0016020">
    <property type="term" value="C:membrane"/>
    <property type="evidence" value="ECO:0007669"/>
    <property type="project" value="UniProtKB-SubCell"/>
</dbReference>
<protein>
    <recommendedName>
        <fullName evidence="10">B box-type domain-containing protein</fullName>
    </recommendedName>
</protein>
<keyword evidence="5" id="KW-0040">ANK repeat</keyword>
<dbReference type="PROSITE" id="PS00028">
    <property type="entry name" value="ZINC_FINGER_C2H2_1"/>
    <property type="match status" value="1"/>
</dbReference>
<dbReference type="InterPro" id="IPR036770">
    <property type="entry name" value="Ankyrin_rpt-contain_sf"/>
</dbReference>
<feature type="region of interest" description="Disordered" evidence="8">
    <location>
        <begin position="1181"/>
        <end position="1210"/>
    </location>
</feature>
<dbReference type="CDD" id="cd19757">
    <property type="entry name" value="Bbox1"/>
    <property type="match status" value="1"/>
</dbReference>
<feature type="transmembrane region" description="Helical" evidence="9">
    <location>
        <begin position="1331"/>
        <end position="1355"/>
    </location>
</feature>
<dbReference type="Proteomes" id="UP000785679">
    <property type="component" value="Unassembled WGS sequence"/>
</dbReference>
<dbReference type="PROSITE" id="PS50119">
    <property type="entry name" value="ZF_BBOX"/>
    <property type="match status" value="1"/>
</dbReference>
<dbReference type="InterPro" id="IPR007632">
    <property type="entry name" value="Anoctamin"/>
</dbReference>
<feature type="transmembrane region" description="Helical" evidence="9">
    <location>
        <begin position="1280"/>
        <end position="1307"/>
    </location>
</feature>
<dbReference type="PANTHER" id="PTHR12308">
    <property type="entry name" value="ANOCTAMIN"/>
    <property type="match status" value="1"/>
</dbReference>
<evidence type="ECO:0000313" key="11">
    <source>
        <dbReference type="EMBL" id="TNV87549.1"/>
    </source>
</evidence>
<evidence type="ECO:0000256" key="2">
    <source>
        <dbReference type="ARBA" id="ARBA00022692"/>
    </source>
</evidence>
<dbReference type="EMBL" id="RRYP01000365">
    <property type="protein sequence ID" value="TNV87549.1"/>
    <property type="molecule type" value="Genomic_DNA"/>
</dbReference>
<feature type="domain" description="B box-type" evidence="10">
    <location>
        <begin position="1587"/>
        <end position="1635"/>
    </location>
</feature>
<dbReference type="InterPro" id="IPR000315">
    <property type="entry name" value="Znf_B-box"/>
</dbReference>
<evidence type="ECO:0000256" key="5">
    <source>
        <dbReference type="PROSITE-ProRule" id="PRU00023"/>
    </source>
</evidence>
<evidence type="ECO:0000259" key="10">
    <source>
        <dbReference type="PROSITE" id="PS50119"/>
    </source>
</evidence>
<evidence type="ECO:0000256" key="7">
    <source>
        <dbReference type="SAM" id="Coils"/>
    </source>
</evidence>
<name>A0A8J8P7U2_HALGN</name>
<feature type="repeat" description="ANK" evidence="5">
    <location>
        <begin position="577"/>
        <end position="610"/>
    </location>
</feature>
<dbReference type="GO" id="GO:0008270">
    <property type="term" value="F:zinc ion binding"/>
    <property type="evidence" value="ECO:0007669"/>
    <property type="project" value="UniProtKB-KW"/>
</dbReference>
<comment type="subcellular location">
    <subcellularLocation>
        <location evidence="1">Membrane</location>
        <topology evidence="1">Multi-pass membrane protein</topology>
    </subcellularLocation>
</comment>
<organism evidence="11 12">
    <name type="scientific">Halteria grandinella</name>
    <dbReference type="NCBI Taxonomy" id="5974"/>
    <lineage>
        <taxon>Eukaryota</taxon>
        <taxon>Sar</taxon>
        <taxon>Alveolata</taxon>
        <taxon>Ciliophora</taxon>
        <taxon>Intramacronucleata</taxon>
        <taxon>Spirotrichea</taxon>
        <taxon>Stichotrichia</taxon>
        <taxon>Sporadotrichida</taxon>
        <taxon>Halteriidae</taxon>
        <taxon>Halteria</taxon>
    </lineage>
</organism>
<dbReference type="PROSITE" id="PS50297">
    <property type="entry name" value="ANK_REP_REGION"/>
    <property type="match status" value="2"/>
</dbReference>
<dbReference type="Pfam" id="PF04547">
    <property type="entry name" value="Anoctamin"/>
    <property type="match status" value="1"/>
</dbReference>
<feature type="transmembrane region" description="Helical" evidence="9">
    <location>
        <begin position="944"/>
        <end position="962"/>
    </location>
</feature>
<accession>A0A8J8P7U2</accession>
<keyword evidence="12" id="KW-1185">Reference proteome</keyword>
<dbReference type="SUPFAM" id="SSF48403">
    <property type="entry name" value="Ankyrin repeat"/>
    <property type="match status" value="1"/>
</dbReference>
<feature type="transmembrane region" description="Helical" evidence="9">
    <location>
        <begin position="1063"/>
        <end position="1088"/>
    </location>
</feature>
<feature type="transmembrane region" description="Helical" evidence="9">
    <location>
        <begin position="1019"/>
        <end position="1043"/>
    </location>
</feature>